<protein>
    <submittedName>
        <fullName evidence="2">Uncharacterized protein</fullName>
    </submittedName>
</protein>
<dbReference type="AlphaFoldDB" id="A0A6I4YDU7"/>
<dbReference type="RefSeq" id="WP_160976598.1">
    <property type="nucleotide sequence ID" value="NZ_WVHK01000006.1"/>
</dbReference>
<evidence type="ECO:0000256" key="1">
    <source>
        <dbReference type="SAM" id="Phobius"/>
    </source>
</evidence>
<name>A0A6I4YDU7_9DEIO</name>
<comment type="caution">
    <text evidence="2">The sequence shown here is derived from an EMBL/GenBank/DDBJ whole genome shotgun (WGS) entry which is preliminary data.</text>
</comment>
<keyword evidence="3" id="KW-1185">Reference proteome</keyword>
<organism evidence="2 3">
    <name type="scientific">Deinococcus xianganensis</name>
    <dbReference type="NCBI Taxonomy" id="1507289"/>
    <lineage>
        <taxon>Bacteria</taxon>
        <taxon>Thermotogati</taxon>
        <taxon>Deinococcota</taxon>
        <taxon>Deinococci</taxon>
        <taxon>Deinococcales</taxon>
        <taxon>Deinococcaceae</taxon>
        <taxon>Deinococcus</taxon>
    </lineage>
</organism>
<evidence type="ECO:0000313" key="3">
    <source>
        <dbReference type="Proteomes" id="UP000430519"/>
    </source>
</evidence>
<reference evidence="2 3" key="1">
    <citation type="submission" date="2019-11" db="EMBL/GenBank/DDBJ databases">
        <title>Genome sequence of Deinococcus xianganensis Y35, AI-2 producing algicidal bacterium, isolated from lake water.</title>
        <authorList>
            <person name="Li Y."/>
        </authorList>
    </citation>
    <scope>NUCLEOTIDE SEQUENCE [LARGE SCALE GENOMIC DNA]</scope>
    <source>
        <strain evidence="2 3">Y35</strain>
    </source>
</reference>
<dbReference type="EMBL" id="WVHK01000006">
    <property type="protein sequence ID" value="MXV18600.1"/>
    <property type="molecule type" value="Genomic_DNA"/>
</dbReference>
<accession>A0A6I4YDU7</accession>
<evidence type="ECO:0000313" key="2">
    <source>
        <dbReference type="EMBL" id="MXV18600.1"/>
    </source>
</evidence>
<keyword evidence="1" id="KW-0472">Membrane</keyword>
<feature type="transmembrane region" description="Helical" evidence="1">
    <location>
        <begin position="36"/>
        <end position="53"/>
    </location>
</feature>
<keyword evidence="1" id="KW-1133">Transmembrane helix</keyword>
<gene>
    <name evidence="2" type="ORF">GLX28_02980</name>
</gene>
<dbReference type="Proteomes" id="UP000430519">
    <property type="component" value="Unassembled WGS sequence"/>
</dbReference>
<sequence length="66" mass="7126">MQRPAGLLIIAVTVIMLALAGNSIWRNAPLDSTWSLFLGGVITAVLGVPEVLARRKEQSPRQGDKE</sequence>
<proteinExistence type="predicted"/>
<keyword evidence="1" id="KW-0812">Transmembrane</keyword>